<comment type="caution">
    <text evidence="2">The sequence shown here is derived from an EMBL/GenBank/DDBJ whole genome shotgun (WGS) entry which is preliminary data.</text>
</comment>
<name>A0A6V7H6V6_9HYME</name>
<feature type="compositionally biased region" description="Low complexity" evidence="1">
    <location>
        <begin position="153"/>
        <end position="171"/>
    </location>
</feature>
<accession>A0A6V7H6V6</accession>
<sequence>DDATITTISCVRGATQVNMHVTVREQKPFTLDFRQRTGIYVPARNRRKLHLPQRAAFPDAPASRLRATKRAADSVRVRPKVTERIAGLYKPGERGSAIIRRAGEVRVTAQVPSPEEKSNMYTNPFNRKHSTIRQMLDKLLLDPTKKSIRRSESVSSSGSDSSKGSSSSLSRCTHGHRGVLHWGRKVIMEFSYSSFLPLRSDVDTPVCDTIMFHERNNGTTVLEQMD</sequence>
<reference evidence="2" key="1">
    <citation type="submission" date="2020-07" db="EMBL/GenBank/DDBJ databases">
        <authorList>
            <person name="Nazaruddin N."/>
        </authorList>
    </citation>
    <scope>NUCLEOTIDE SEQUENCE</scope>
</reference>
<feature type="non-terminal residue" evidence="2">
    <location>
        <position position="226"/>
    </location>
</feature>
<dbReference type="AlphaFoldDB" id="A0A6V7H6V6"/>
<gene>
    <name evidence="2" type="ORF">MHI_LOCUS590028</name>
</gene>
<dbReference type="EMBL" id="CAJDYZ010008687">
    <property type="protein sequence ID" value="CAD1475676.1"/>
    <property type="molecule type" value="Genomic_DNA"/>
</dbReference>
<protein>
    <submittedName>
        <fullName evidence="2">Uncharacterized protein</fullName>
    </submittedName>
</protein>
<evidence type="ECO:0000313" key="3">
    <source>
        <dbReference type="Proteomes" id="UP000752696"/>
    </source>
</evidence>
<evidence type="ECO:0000256" key="1">
    <source>
        <dbReference type="SAM" id="MobiDB-lite"/>
    </source>
</evidence>
<evidence type="ECO:0000313" key="2">
    <source>
        <dbReference type="EMBL" id="CAD1475676.1"/>
    </source>
</evidence>
<dbReference type="Proteomes" id="UP000752696">
    <property type="component" value="Unassembled WGS sequence"/>
</dbReference>
<organism evidence="2 3">
    <name type="scientific">Heterotrigona itama</name>
    <dbReference type="NCBI Taxonomy" id="395501"/>
    <lineage>
        <taxon>Eukaryota</taxon>
        <taxon>Metazoa</taxon>
        <taxon>Ecdysozoa</taxon>
        <taxon>Arthropoda</taxon>
        <taxon>Hexapoda</taxon>
        <taxon>Insecta</taxon>
        <taxon>Pterygota</taxon>
        <taxon>Neoptera</taxon>
        <taxon>Endopterygota</taxon>
        <taxon>Hymenoptera</taxon>
        <taxon>Apocrita</taxon>
        <taxon>Aculeata</taxon>
        <taxon>Apoidea</taxon>
        <taxon>Anthophila</taxon>
        <taxon>Apidae</taxon>
        <taxon>Heterotrigona</taxon>
    </lineage>
</organism>
<dbReference type="OrthoDB" id="7635188at2759"/>
<proteinExistence type="predicted"/>
<keyword evidence="3" id="KW-1185">Reference proteome</keyword>
<feature type="region of interest" description="Disordered" evidence="1">
    <location>
        <begin position="146"/>
        <end position="174"/>
    </location>
</feature>